<sequence>METVTPESVGLSSHRLQRITDWLEEQVTSERVAGASVLLSRRGKIAYFNTMGQSEVSSGKPFVEDTIVRIYSMTKSITTVAAMMLFEEGFFQLDDPVAIHLPEFRDTPVWIGGDSSIDSIEPMKTPMTVRQLMTHTSGLTYGFMNSNVVDREYRRKKIHIPSDVGSLEEWIKHLATIPLMCQPGSEWNYSVSTDVLGRLVEVWSGMSLDQFFKQRILQPLGMNDTGFHVEEKNHHRFSALYAPLSGGDMSNVGKSQSVFEKKLSGYKLEEGVETSSYLSPTNVYSGGGGLTSTIADYGRFCQMLLNRGQLGGERLLSRKTVEFMRQNQLPDNRDMAAMGQPVWSETNYDGIGFGLGFAVVIDPVKAHTITSVGEHHWGGAASTFFWIDPEEDLFVVFFTQLIPSSTYPIRRELRSRVYQAIDD</sequence>
<dbReference type="InterPro" id="IPR001466">
    <property type="entry name" value="Beta-lactam-related"/>
</dbReference>
<organism evidence="2 3">
    <name type="scientific">marine gamma proteobacterium HTCC2143</name>
    <dbReference type="NCBI Taxonomy" id="247633"/>
    <lineage>
        <taxon>Bacteria</taxon>
        <taxon>Pseudomonadati</taxon>
        <taxon>Pseudomonadota</taxon>
        <taxon>Gammaproteobacteria</taxon>
        <taxon>Cellvibrionales</taxon>
        <taxon>Spongiibacteraceae</taxon>
        <taxon>BD1-7 clade</taxon>
    </lineage>
</organism>
<dbReference type="SUPFAM" id="SSF56601">
    <property type="entry name" value="beta-lactamase/transpeptidase-like"/>
    <property type="match status" value="1"/>
</dbReference>
<dbReference type="PANTHER" id="PTHR43283:SF3">
    <property type="entry name" value="BETA-LACTAMASE FAMILY PROTEIN (AFU_ORTHOLOGUE AFUA_5G07500)"/>
    <property type="match status" value="1"/>
</dbReference>
<dbReference type="Gene3D" id="3.40.710.10">
    <property type="entry name" value="DD-peptidase/beta-lactamase superfamily"/>
    <property type="match status" value="1"/>
</dbReference>
<proteinExistence type="predicted"/>
<dbReference type="Pfam" id="PF00144">
    <property type="entry name" value="Beta-lactamase"/>
    <property type="match status" value="1"/>
</dbReference>
<evidence type="ECO:0000259" key="1">
    <source>
        <dbReference type="Pfam" id="PF00144"/>
    </source>
</evidence>
<reference evidence="2 3" key="1">
    <citation type="journal article" date="2010" name="J. Bacteriol.">
        <title>Genome sequence of the oligotrophic marine Gammaproteobacterium HTCC2143, isolated from the Oregon Coast.</title>
        <authorList>
            <person name="Oh H.M."/>
            <person name="Kang I."/>
            <person name="Ferriera S."/>
            <person name="Giovannoni S.J."/>
            <person name="Cho J.C."/>
        </authorList>
    </citation>
    <scope>NUCLEOTIDE SEQUENCE [LARGE SCALE GENOMIC DNA]</scope>
    <source>
        <strain evidence="2 3">HTCC2143</strain>
    </source>
</reference>
<dbReference type="AlphaFoldDB" id="A0YAE0"/>
<dbReference type="OrthoDB" id="119951at2"/>
<dbReference type="EMBL" id="AAVT01000001">
    <property type="protein sequence ID" value="EAW33094.1"/>
    <property type="molecule type" value="Genomic_DNA"/>
</dbReference>
<feature type="domain" description="Beta-lactamase-related" evidence="1">
    <location>
        <begin position="21"/>
        <end position="402"/>
    </location>
</feature>
<keyword evidence="3" id="KW-1185">Reference proteome</keyword>
<dbReference type="STRING" id="247633.GP2143_17601"/>
<dbReference type="Proteomes" id="UP000004931">
    <property type="component" value="Unassembled WGS sequence"/>
</dbReference>
<dbReference type="InterPro" id="IPR012338">
    <property type="entry name" value="Beta-lactam/transpept-like"/>
</dbReference>
<evidence type="ECO:0000313" key="3">
    <source>
        <dbReference type="Proteomes" id="UP000004931"/>
    </source>
</evidence>
<evidence type="ECO:0000313" key="2">
    <source>
        <dbReference type="EMBL" id="EAW33094.1"/>
    </source>
</evidence>
<accession>A0YAE0</accession>
<protein>
    <recommendedName>
        <fullName evidence="1">Beta-lactamase-related domain-containing protein</fullName>
    </recommendedName>
</protein>
<dbReference type="eggNOG" id="COG1680">
    <property type="taxonomic scope" value="Bacteria"/>
</dbReference>
<dbReference type="InterPro" id="IPR050789">
    <property type="entry name" value="Diverse_Enzym_Activities"/>
</dbReference>
<gene>
    <name evidence="2" type="ORF">GP2143_17601</name>
</gene>
<dbReference type="PANTHER" id="PTHR43283">
    <property type="entry name" value="BETA-LACTAMASE-RELATED"/>
    <property type="match status" value="1"/>
</dbReference>
<name>A0YAE0_9GAMM</name>
<comment type="caution">
    <text evidence="2">The sequence shown here is derived from an EMBL/GenBank/DDBJ whole genome shotgun (WGS) entry which is preliminary data.</text>
</comment>